<gene>
    <name evidence="1" type="ORF">CEY02_19570</name>
</gene>
<dbReference type="Proteomes" id="UP000228754">
    <property type="component" value="Unassembled WGS sequence"/>
</dbReference>
<sequence>MANLNYAEVYQQALEEPYRVGRRFNELFNTGSRNIKWAGGKTVKIPKITVGGMVDVDRDSIGSYKRNVDNDYELKTLTNDREFRTLVDPVDIDETNMAITIANITNTFNREQKIPEMDKYMASKLYAEFTGFGGTADTTAIDSTNVLKIFDGYMEQMDEAEVPGEGRILYLTSPMNTILKNAAGISREINLNSNNGDVQRAVRRLDEVQIIIVPSIRMKTVYDFTEGAQSDESAQQINMILVHPSAVIAPEKYAFVSLDSPTAATGGKWLYYERQYYDVFLYEEKVPGIIFNVDPATP</sequence>
<evidence type="ECO:0000313" key="1">
    <source>
        <dbReference type="EMBL" id="PCK17727.1"/>
    </source>
</evidence>
<reference evidence="1 2" key="1">
    <citation type="submission" date="2017-06" db="EMBL/GenBank/DDBJ databases">
        <title>Draft Genome Sequence of Bacillus sp Strain 36R Isolated from saline sediment at Atanasia, Sonora, Mexico.</title>
        <authorList>
            <person name="Sanchez Diaz R."/>
            <person name="Quiroz Macias M.E."/>
            <person name="Ibarra Gamez J.C."/>
            <person name="Enciso Ibarra J."/>
            <person name="Gomez Gil B."/>
            <person name="Galaviz Silva L."/>
        </authorList>
    </citation>
    <scope>NUCLEOTIDE SEQUENCE [LARGE SCALE GENOMIC DNA]</scope>
    <source>
        <strain evidence="1 2">36R_ATNSAL</strain>
    </source>
</reference>
<dbReference type="OrthoDB" id="9770443at2"/>
<proteinExistence type="predicted"/>
<evidence type="ECO:0000313" key="2">
    <source>
        <dbReference type="Proteomes" id="UP000228754"/>
    </source>
</evidence>
<dbReference type="EMBL" id="NKHG01000134">
    <property type="protein sequence ID" value="PCK17727.1"/>
    <property type="molecule type" value="Genomic_DNA"/>
</dbReference>
<accession>A0A2A5IL84</accession>
<protein>
    <submittedName>
        <fullName evidence="1">Capsid protein</fullName>
    </submittedName>
</protein>
<organism evidence="1 2">
    <name type="scientific">Bacillus pumilus</name>
    <name type="common">Bacillus mesentericus</name>
    <dbReference type="NCBI Taxonomy" id="1408"/>
    <lineage>
        <taxon>Bacteria</taxon>
        <taxon>Bacillati</taxon>
        <taxon>Bacillota</taxon>
        <taxon>Bacilli</taxon>
        <taxon>Bacillales</taxon>
        <taxon>Bacillaceae</taxon>
        <taxon>Bacillus</taxon>
    </lineage>
</organism>
<dbReference type="AlphaFoldDB" id="A0A2A5IL84"/>
<comment type="caution">
    <text evidence="1">The sequence shown here is derived from an EMBL/GenBank/DDBJ whole genome shotgun (WGS) entry which is preliminary data.</text>
</comment>
<name>A0A2A5IL84_BACPU</name>